<dbReference type="Gene3D" id="2.130.10.10">
    <property type="entry name" value="YVTN repeat-like/Quinoprotein amine dehydrogenase"/>
    <property type="match status" value="2"/>
</dbReference>
<feature type="compositionally biased region" description="Basic and acidic residues" evidence="9">
    <location>
        <begin position="309"/>
        <end position="329"/>
    </location>
</feature>
<comment type="subcellular location">
    <subcellularLocation>
        <location evidence="1">Nucleus</location>
    </subcellularLocation>
</comment>
<accession>C1MQE2</accession>
<evidence type="ECO:0000313" key="11">
    <source>
        <dbReference type="EMBL" id="EEH57690.1"/>
    </source>
</evidence>
<feature type="repeat" description="WD" evidence="8">
    <location>
        <begin position="564"/>
        <end position="605"/>
    </location>
</feature>
<sequence length="745" mass="80863">MADAAKDETDPLDRIVLRYLQKRGYKDAEKALKSEANIASVSQMALVPHLGADATISDHILYYNEAADGDPVALVHGYRLLRDWTHAALDMYKPELLRILYPMFVYCHLDLVSRDHGAVAREFHRRFGDDHLLLHGDVVRSLRGLATPAHLAKDSTAKTLRENRLPVRCCKYTFDLLLKYLHNANQIALLAVLNAHVAVTVTVGDPEPHADEEDIVARNTITGQGPPSKTDAFNASKEGRWGVLVDCVELQAADEFEEEKIRTANAKKERERKSGGGGGGEGGEGEDDDKEGGGEEKEKSTPTKSKKKAAADAAKEKEEAEAAEKEKGPELTIVSSEVPVPELSYEARWESIEDIRYRARISKDALPSCAFYTFTHAHEHLVCATTSSDAALVVGGFQDSVVRVWDMNKSVPGGTDKYDTDPASRKRLKRREAGYDQLPDGDDDDDDDDDEEFKEKGGGGDGEIPAKGTKVATPLYCKEYIGHSSAVHAVSLSPGNEFLLSCSRDSTVRAWSMQLEMPLCAYRSHNYPVWDVKWAPTGHYFASASHDKTARVWAMDVATPRRIMVGHLADVDVVTWHPNCNYIATGSSDRTLRLWDVSTGECVRIFTGHRGGIRSIAMSPDGKSMASGSDDGGILTWDLGSAKCERAFAGHAGAVYSLDYAGGDATLLASGGADETVRLWDVTTGSGSVVAGGGGTAGGGTKKRAGAVKTLRTRSTPVYAVKFTRRNLLIGMGARAPPKSREAVA</sequence>
<dbReference type="CDD" id="cd08044">
    <property type="entry name" value="TAF5_NTD2"/>
    <property type="match status" value="1"/>
</dbReference>
<name>C1MQE2_MICPC</name>
<feature type="domain" description="TFIID subunit TAF5 NTD2" evidence="10">
    <location>
        <begin position="69"/>
        <end position="197"/>
    </location>
</feature>
<feature type="region of interest" description="Disordered" evidence="9">
    <location>
        <begin position="411"/>
        <end position="467"/>
    </location>
</feature>
<dbReference type="Pfam" id="PF08513">
    <property type="entry name" value="LisH"/>
    <property type="match status" value="1"/>
</dbReference>
<dbReference type="PROSITE" id="PS50896">
    <property type="entry name" value="LISH"/>
    <property type="match status" value="1"/>
</dbReference>
<dbReference type="PANTHER" id="PTHR19879">
    <property type="entry name" value="TRANSCRIPTION INITIATION FACTOR TFIID"/>
    <property type="match status" value="1"/>
</dbReference>
<feature type="repeat" description="WD" evidence="8">
    <location>
        <begin position="606"/>
        <end position="647"/>
    </location>
</feature>
<dbReference type="Gene3D" id="1.25.40.500">
    <property type="entry name" value="TFIID subunit TAF5, NTD2 domain"/>
    <property type="match status" value="1"/>
</dbReference>
<dbReference type="InterPro" id="IPR019775">
    <property type="entry name" value="WD40_repeat_CS"/>
</dbReference>
<evidence type="ECO:0000256" key="8">
    <source>
        <dbReference type="PROSITE-ProRule" id="PRU00221"/>
    </source>
</evidence>
<keyword evidence="7" id="KW-0539">Nucleus</keyword>
<organism evidence="12">
    <name type="scientific">Micromonas pusilla (strain CCMP1545)</name>
    <name type="common">Picoplanktonic green alga</name>
    <dbReference type="NCBI Taxonomy" id="564608"/>
    <lineage>
        <taxon>Eukaryota</taxon>
        <taxon>Viridiplantae</taxon>
        <taxon>Chlorophyta</taxon>
        <taxon>Mamiellophyceae</taxon>
        <taxon>Mamiellales</taxon>
        <taxon>Mamiellaceae</taxon>
        <taxon>Micromonas</taxon>
    </lineage>
</organism>
<evidence type="ECO:0000256" key="7">
    <source>
        <dbReference type="ARBA" id="ARBA00023242"/>
    </source>
</evidence>
<dbReference type="OMA" id="HNHPVWD"/>
<evidence type="ECO:0000313" key="12">
    <source>
        <dbReference type="Proteomes" id="UP000001876"/>
    </source>
</evidence>
<comment type="similarity">
    <text evidence="2">Belongs to the WD repeat TAF5 family.</text>
</comment>
<dbReference type="InterPro" id="IPR007582">
    <property type="entry name" value="TFIID_NTD2"/>
</dbReference>
<keyword evidence="6" id="KW-0804">Transcription</keyword>
<dbReference type="Pfam" id="PF04494">
    <property type="entry name" value="TFIID_NTD2"/>
    <property type="match status" value="1"/>
</dbReference>
<feature type="compositionally biased region" description="Acidic residues" evidence="9">
    <location>
        <begin position="439"/>
        <end position="452"/>
    </location>
</feature>
<dbReference type="InterPro" id="IPR036322">
    <property type="entry name" value="WD40_repeat_dom_sf"/>
</dbReference>
<protein>
    <submittedName>
        <fullName evidence="11">Transcription factor TFIID with WD40 repeat</fullName>
    </submittedName>
</protein>
<dbReference type="GeneID" id="9683553"/>
<feature type="repeat" description="WD" evidence="8">
    <location>
        <begin position="480"/>
        <end position="514"/>
    </location>
</feature>
<dbReference type="EMBL" id="GG663738">
    <property type="protein sequence ID" value="EEH57690.1"/>
    <property type="molecule type" value="Genomic_DNA"/>
</dbReference>
<dbReference type="PRINTS" id="PR00320">
    <property type="entry name" value="GPROTEINBRPT"/>
</dbReference>
<feature type="compositionally biased region" description="Basic and acidic residues" evidence="9">
    <location>
        <begin position="291"/>
        <end position="301"/>
    </location>
</feature>
<dbReference type="InterPro" id="IPR037264">
    <property type="entry name" value="TFIID_NTD2_sf"/>
</dbReference>
<dbReference type="PROSITE" id="PS00678">
    <property type="entry name" value="WD_REPEATS_1"/>
    <property type="match status" value="4"/>
</dbReference>
<evidence type="ECO:0000256" key="6">
    <source>
        <dbReference type="ARBA" id="ARBA00023163"/>
    </source>
</evidence>
<feature type="repeat" description="WD" evidence="8">
    <location>
        <begin position="648"/>
        <end position="690"/>
    </location>
</feature>
<feature type="compositionally biased region" description="Basic and acidic residues" evidence="9">
    <location>
        <begin position="265"/>
        <end position="274"/>
    </location>
</feature>
<dbReference type="OrthoDB" id="674604at2759"/>
<dbReference type="SMART" id="SM00320">
    <property type="entry name" value="WD40"/>
    <property type="match status" value="6"/>
</dbReference>
<keyword evidence="5" id="KW-0805">Transcription regulation</keyword>
<dbReference type="Proteomes" id="UP000001876">
    <property type="component" value="Unassembled WGS sequence"/>
</dbReference>
<dbReference type="InterPro" id="IPR001680">
    <property type="entry name" value="WD40_rpt"/>
</dbReference>
<dbReference type="GO" id="GO:0016251">
    <property type="term" value="F:RNA polymerase II general transcription initiation factor activity"/>
    <property type="evidence" value="ECO:0007669"/>
    <property type="project" value="TreeGrafter"/>
</dbReference>
<evidence type="ECO:0000256" key="2">
    <source>
        <dbReference type="ARBA" id="ARBA00009435"/>
    </source>
</evidence>
<keyword evidence="12" id="KW-1185">Reference proteome</keyword>
<evidence type="ECO:0000256" key="3">
    <source>
        <dbReference type="ARBA" id="ARBA00022574"/>
    </source>
</evidence>
<evidence type="ECO:0000256" key="9">
    <source>
        <dbReference type="SAM" id="MobiDB-lite"/>
    </source>
</evidence>
<evidence type="ECO:0000256" key="4">
    <source>
        <dbReference type="ARBA" id="ARBA00022737"/>
    </source>
</evidence>
<dbReference type="RefSeq" id="XP_003057739.1">
    <property type="nucleotide sequence ID" value="XM_003057693.1"/>
</dbReference>
<dbReference type="CDD" id="cd00200">
    <property type="entry name" value="WD40"/>
    <property type="match status" value="1"/>
</dbReference>
<dbReference type="PROSITE" id="PS50294">
    <property type="entry name" value="WD_REPEATS_REGION"/>
    <property type="match status" value="5"/>
</dbReference>
<dbReference type="GO" id="GO:0005669">
    <property type="term" value="C:transcription factor TFIID complex"/>
    <property type="evidence" value="ECO:0007669"/>
    <property type="project" value="TreeGrafter"/>
</dbReference>
<dbReference type="GO" id="GO:0006367">
    <property type="term" value="P:transcription initiation at RNA polymerase II promoter"/>
    <property type="evidence" value="ECO:0007669"/>
    <property type="project" value="TreeGrafter"/>
</dbReference>
<dbReference type="STRING" id="564608.C1MQE2"/>
<feature type="region of interest" description="Disordered" evidence="9">
    <location>
        <begin position="265"/>
        <end position="333"/>
    </location>
</feature>
<dbReference type="AlphaFoldDB" id="C1MQE2"/>
<feature type="repeat" description="WD" evidence="8">
    <location>
        <begin position="522"/>
        <end position="553"/>
    </location>
</feature>
<dbReference type="InterPro" id="IPR020472">
    <property type="entry name" value="WD40_PAC1"/>
</dbReference>
<dbReference type="InterPro" id="IPR015943">
    <property type="entry name" value="WD40/YVTN_repeat-like_dom_sf"/>
</dbReference>
<dbReference type="KEGG" id="mpp:MICPUCDRAFT_47037"/>
<keyword evidence="3 8" id="KW-0853">WD repeat</keyword>
<dbReference type="SUPFAM" id="SSF50978">
    <property type="entry name" value="WD40 repeat-like"/>
    <property type="match status" value="1"/>
</dbReference>
<gene>
    <name evidence="11" type="ORF">MICPUCDRAFT_47037</name>
</gene>
<evidence type="ECO:0000256" key="1">
    <source>
        <dbReference type="ARBA" id="ARBA00004123"/>
    </source>
</evidence>
<dbReference type="eggNOG" id="KOG0263">
    <property type="taxonomic scope" value="Eukaryota"/>
</dbReference>
<dbReference type="Pfam" id="PF00400">
    <property type="entry name" value="WD40"/>
    <property type="match status" value="5"/>
</dbReference>
<dbReference type="PROSITE" id="PS50082">
    <property type="entry name" value="WD_REPEATS_2"/>
    <property type="match status" value="5"/>
</dbReference>
<dbReference type="SUPFAM" id="SSF160897">
    <property type="entry name" value="Taf5 N-terminal domain-like"/>
    <property type="match status" value="1"/>
</dbReference>
<dbReference type="PANTHER" id="PTHR19879:SF1">
    <property type="entry name" value="CANNONBALL-RELATED"/>
    <property type="match status" value="1"/>
</dbReference>
<dbReference type="SMART" id="SM00667">
    <property type="entry name" value="LisH"/>
    <property type="match status" value="1"/>
</dbReference>
<dbReference type="InterPro" id="IPR006594">
    <property type="entry name" value="LisH"/>
</dbReference>
<evidence type="ECO:0000256" key="5">
    <source>
        <dbReference type="ARBA" id="ARBA00023015"/>
    </source>
</evidence>
<evidence type="ECO:0000259" key="10">
    <source>
        <dbReference type="Pfam" id="PF04494"/>
    </source>
</evidence>
<keyword evidence="4" id="KW-0677">Repeat</keyword>
<reference evidence="11 12" key="1">
    <citation type="journal article" date="2009" name="Science">
        <title>Green evolution and dynamic adaptations revealed by genomes of the marine picoeukaryotes Micromonas.</title>
        <authorList>
            <person name="Worden A.Z."/>
            <person name="Lee J.H."/>
            <person name="Mock T."/>
            <person name="Rouze P."/>
            <person name="Simmons M.P."/>
            <person name="Aerts A.L."/>
            <person name="Allen A.E."/>
            <person name="Cuvelier M.L."/>
            <person name="Derelle E."/>
            <person name="Everett M.V."/>
            <person name="Foulon E."/>
            <person name="Grimwood J."/>
            <person name="Gundlach H."/>
            <person name="Henrissat B."/>
            <person name="Napoli C."/>
            <person name="McDonald S.M."/>
            <person name="Parker M.S."/>
            <person name="Rombauts S."/>
            <person name="Salamov A."/>
            <person name="Von Dassow P."/>
            <person name="Badger J.H."/>
            <person name="Coutinho P.M."/>
            <person name="Demir E."/>
            <person name="Dubchak I."/>
            <person name="Gentemann C."/>
            <person name="Eikrem W."/>
            <person name="Gready J.E."/>
            <person name="John U."/>
            <person name="Lanier W."/>
            <person name="Lindquist E.A."/>
            <person name="Lucas S."/>
            <person name="Mayer K.F."/>
            <person name="Moreau H."/>
            <person name="Not F."/>
            <person name="Otillar R."/>
            <person name="Panaud O."/>
            <person name="Pangilinan J."/>
            <person name="Paulsen I."/>
            <person name="Piegu B."/>
            <person name="Poliakov A."/>
            <person name="Robbens S."/>
            <person name="Schmutz J."/>
            <person name="Toulza E."/>
            <person name="Wyss T."/>
            <person name="Zelensky A."/>
            <person name="Zhou K."/>
            <person name="Armbrust E.V."/>
            <person name="Bhattacharya D."/>
            <person name="Goodenough U.W."/>
            <person name="Van de Peer Y."/>
            <person name="Grigoriev I.V."/>
        </authorList>
    </citation>
    <scope>NUCLEOTIDE SEQUENCE [LARGE SCALE GENOMIC DNA]</scope>
    <source>
        <strain evidence="11 12">CCMP1545</strain>
    </source>
</reference>
<proteinExistence type="inferred from homology"/>